<dbReference type="AlphaFoldDB" id="A0A8H6VT40"/>
<reference evidence="2" key="1">
    <citation type="submission" date="2020-05" db="EMBL/GenBank/DDBJ databases">
        <title>Mycena genomes resolve the evolution of fungal bioluminescence.</title>
        <authorList>
            <person name="Tsai I.J."/>
        </authorList>
    </citation>
    <scope>NUCLEOTIDE SEQUENCE</scope>
    <source>
        <strain evidence="2">110903Hualien_Pintung</strain>
    </source>
</reference>
<dbReference type="OrthoDB" id="2630497at2759"/>
<dbReference type="Proteomes" id="UP000613580">
    <property type="component" value="Unassembled WGS sequence"/>
</dbReference>
<evidence type="ECO:0000313" key="3">
    <source>
        <dbReference type="Proteomes" id="UP000613580"/>
    </source>
</evidence>
<protein>
    <submittedName>
        <fullName evidence="2">Chromo domain-containing protein</fullName>
    </submittedName>
</protein>
<feature type="compositionally biased region" description="Basic and acidic residues" evidence="1">
    <location>
        <begin position="131"/>
        <end position="140"/>
    </location>
</feature>
<feature type="compositionally biased region" description="Basic and acidic residues" evidence="1">
    <location>
        <begin position="185"/>
        <end position="204"/>
    </location>
</feature>
<evidence type="ECO:0000313" key="2">
    <source>
        <dbReference type="EMBL" id="KAF7289068.1"/>
    </source>
</evidence>
<accession>A0A8H6VT40</accession>
<name>A0A8H6VT40_MYCCL</name>
<comment type="caution">
    <text evidence="2">The sequence shown here is derived from an EMBL/GenBank/DDBJ whole genome shotgun (WGS) entry which is preliminary data.</text>
</comment>
<feature type="region of interest" description="Disordered" evidence="1">
    <location>
        <begin position="118"/>
        <end position="224"/>
    </location>
</feature>
<feature type="region of interest" description="Disordered" evidence="1">
    <location>
        <begin position="285"/>
        <end position="305"/>
    </location>
</feature>
<organism evidence="2 3">
    <name type="scientific">Mycena chlorophos</name>
    <name type="common">Agaric fungus</name>
    <name type="synonym">Agaricus chlorophos</name>
    <dbReference type="NCBI Taxonomy" id="658473"/>
    <lineage>
        <taxon>Eukaryota</taxon>
        <taxon>Fungi</taxon>
        <taxon>Dikarya</taxon>
        <taxon>Basidiomycota</taxon>
        <taxon>Agaricomycotina</taxon>
        <taxon>Agaricomycetes</taxon>
        <taxon>Agaricomycetidae</taxon>
        <taxon>Agaricales</taxon>
        <taxon>Marasmiineae</taxon>
        <taxon>Mycenaceae</taxon>
        <taxon>Mycena</taxon>
    </lineage>
</organism>
<dbReference type="EMBL" id="JACAZE010000030">
    <property type="protein sequence ID" value="KAF7289068.1"/>
    <property type="molecule type" value="Genomic_DNA"/>
</dbReference>
<proteinExistence type="predicted"/>
<gene>
    <name evidence="2" type="ORF">HMN09_01355000</name>
</gene>
<keyword evidence="3" id="KW-1185">Reference proteome</keyword>
<sequence length="364" mass="40684">MGKPKRQRKRWYVEYILKAQRVETTKGPIQRFSVRLGGWVYRVKVFTLLSSDYGLILRSSGRVGLKITTQNLLSCLPLLARFWQNVSGGPRQFMTNRAGYLVSPPAEYIQQEKERFAQDFPDAEVAAQNADPRRSKREWVNDPLEAGSRSMSPLTELSDENEEDAAPGSSKGVKNAPSKKRGGKSKTETKDKGKGKATEPRPVSDMDMPGTSSSGTRDEAEPEFVVDEVPNPTGLLYFFDKPVVPTGIRTKRRLAQHMMAPTLNHVRPKNNKSVADMDLREDSGDGNQDLDAMDVDASGGKTPYGPRLYDDIDAIQFETADTGQFDPDTEEGFHKLLLEAAQDKVDEEKVEDLLNLYVNLDPKN</sequence>
<evidence type="ECO:0000256" key="1">
    <source>
        <dbReference type="SAM" id="MobiDB-lite"/>
    </source>
</evidence>